<feature type="transmembrane region" description="Helical" evidence="1">
    <location>
        <begin position="18"/>
        <end position="39"/>
    </location>
</feature>
<gene>
    <name evidence="2" type="ORF">CFBP498_38320</name>
</gene>
<dbReference type="EMBL" id="LR828257">
    <property type="protein sequence ID" value="CAD0353429.1"/>
    <property type="molecule type" value="Genomic_DNA"/>
</dbReference>
<reference evidence="2 3" key="1">
    <citation type="submission" date="2020-07" db="EMBL/GenBank/DDBJ databases">
        <authorList>
            <person name="Pothier F. J."/>
        </authorList>
    </citation>
    <scope>NUCLEOTIDE SEQUENCE [LARGE SCALE GENOMIC DNA]</scope>
    <source>
        <strain evidence="2 3">CFBP 498</strain>
    </source>
</reference>
<name>A0A6V7EQC8_9XANT</name>
<sequence length="40" mass="4546">MHEQIDPEFQRFMLREDAIFAAFFMLIGAGAALLLQAVFS</sequence>
<keyword evidence="1" id="KW-0812">Transmembrane</keyword>
<accession>A0A6V7EQC8</accession>
<dbReference type="EMBL" id="LR828257">
    <property type="protein sequence ID" value="CAD0353423.1"/>
    <property type="molecule type" value="Genomic_DNA"/>
</dbReference>
<evidence type="ECO:0000313" key="3">
    <source>
        <dbReference type="Proteomes" id="UP000515406"/>
    </source>
</evidence>
<dbReference type="Proteomes" id="UP000515406">
    <property type="component" value="Chromosome"/>
</dbReference>
<dbReference type="AlphaFoldDB" id="A0A6V7EQC8"/>
<evidence type="ECO:0000313" key="2">
    <source>
        <dbReference type="EMBL" id="CAD0353423.1"/>
    </source>
</evidence>
<dbReference type="RefSeq" id="WP_257391982.1">
    <property type="nucleotide sequence ID" value="NZ_JAJTZO010000041.1"/>
</dbReference>
<keyword evidence="1" id="KW-0472">Membrane</keyword>
<evidence type="ECO:0000256" key="1">
    <source>
        <dbReference type="SAM" id="Phobius"/>
    </source>
</evidence>
<keyword evidence="1" id="KW-1133">Transmembrane helix</keyword>
<organism evidence="2 3">
    <name type="scientific">Xanthomonas hortorum pv. vitians</name>
    <dbReference type="NCBI Taxonomy" id="83224"/>
    <lineage>
        <taxon>Bacteria</taxon>
        <taxon>Pseudomonadati</taxon>
        <taxon>Pseudomonadota</taxon>
        <taxon>Gammaproteobacteria</taxon>
        <taxon>Lysobacterales</taxon>
        <taxon>Lysobacteraceae</taxon>
        <taxon>Xanthomonas</taxon>
    </lineage>
</organism>
<proteinExistence type="predicted"/>
<keyword evidence="3" id="KW-1185">Reference proteome</keyword>
<protein>
    <submittedName>
        <fullName evidence="2">Uncharacterized protein</fullName>
    </submittedName>
</protein>